<dbReference type="UniPathway" id="UPA00275">
    <property type="reaction ID" value="UER00399"/>
</dbReference>
<dbReference type="GO" id="GO:0009231">
    <property type="term" value="P:riboflavin biosynthetic process"/>
    <property type="evidence" value="ECO:0007669"/>
    <property type="project" value="UniProtKB-UniPathway"/>
</dbReference>
<evidence type="ECO:0000313" key="5">
    <source>
        <dbReference type="Proteomes" id="UP000192801"/>
    </source>
</evidence>
<dbReference type="InterPro" id="IPR017945">
    <property type="entry name" value="DHBP_synth_RibB-like_a/b_dom"/>
</dbReference>
<evidence type="ECO:0000256" key="2">
    <source>
        <dbReference type="ARBA" id="ARBA00004904"/>
    </source>
</evidence>
<dbReference type="SUPFAM" id="SSF55821">
    <property type="entry name" value="YrdC/RibB"/>
    <property type="match status" value="1"/>
</dbReference>
<dbReference type="Pfam" id="PF00926">
    <property type="entry name" value="DHBP_synthase"/>
    <property type="match status" value="1"/>
</dbReference>
<evidence type="ECO:0000256" key="1">
    <source>
        <dbReference type="ARBA" id="ARBA00002284"/>
    </source>
</evidence>
<keyword evidence="5" id="KW-1185">Reference proteome</keyword>
<organism evidence="4 5">
    <name type="scientific">Mycolicibacterium insubricum</name>
    <dbReference type="NCBI Taxonomy" id="444597"/>
    <lineage>
        <taxon>Bacteria</taxon>
        <taxon>Bacillati</taxon>
        <taxon>Actinomycetota</taxon>
        <taxon>Actinomycetes</taxon>
        <taxon>Mycobacteriales</taxon>
        <taxon>Mycobacteriaceae</taxon>
        <taxon>Mycolicibacterium</taxon>
    </lineage>
</organism>
<gene>
    <name evidence="4" type="ORF">BST26_17505</name>
</gene>
<evidence type="ECO:0000256" key="3">
    <source>
        <dbReference type="ARBA" id="ARBA00012153"/>
    </source>
</evidence>
<evidence type="ECO:0000313" key="4">
    <source>
        <dbReference type="EMBL" id="ORA66140.1"/>
    </source>
</evidence>
<comment type="caution">
    <text evidence="4">The sequence shown here is derived from an EMBL/GenBank/DDBJ whole genome shotgun (WGS) entry which is preliminary data.</text>
</comment>
<dbReference type="Gene3D" id="3.90.870.10">
    <property type="entry name" value="DHBP synthase"/>
    <property type="match status" value="1"/>
</dbReference>
<comment type="pathway">
    <text evidence="2">Cofactor biosynthesis; riboflavin biosynthesis; 2-hydroxy-3-oxobutyl phosphate from D-ribulose 5-phosphate: step 1/1.</text>
</comment>
<accession>A0A1X0D2Y6</accession>
<dbReference type="RefSeq" id="WP_083032770.1">
    <property type="nucleotide sequence ID" value="NZ_AP022618.1"/>
</dbReference>
<dbReference type="GO" id="GO:0008686">
    <property type="term" value="F:3,4-dihydroxy-2-butanone-4-phosphate synthase activity"/>
    <property type="evidence" value="ECO:0007669"/>
    <property type="project" value="UniProtKB-EC"/>
</dbReference>
<protein>
    <recommendedName>
        <fullName evidence="3">3,4-dihydroxy-2-butanone-4-phosphate synthase</fullName>
        <ecNumber evidence="3">4.1.99.12</ecNumber>
    </recommendedName>
</protein>
<dbReference type="OrthoDB" id="9793111at2"/>
<dbReference type="AlphaFoldDB" id="A0A1X0D2Y6"/>
<comment type="function">
    <text evidence="1">Catalyzes the conversion of D-ribulose 5-phosphate to formate and 3,4-dihydroxy-2-butanone 4-phosphate.</text>
</comment>
<name>A0A1X0D2Y6_9MYCO</name>
<sequence length="152" mass="16551">MSVCVDGVPGRRVNAEAAVDLCRLSGVAPVSVIPERAADDGAIMRMPVPKHPAAPCDFPLLTIEHESRCCSSGFEETRVSEAAKSSLSMRFENRPLTGYWDRPDRAENVALIVGEVRDDFLVRVQHRLAPAPSPRQKPGQPSSWPLLLAASH</sequence>
<reference evidence="4 5" key="1">
    <citation type="submission" date="2016-12" db="EMBL/GenBank/DDBJ databases">
        <title>The new phylogeny of genus Mycobacterium.</title>
        <authorList>
            <person name="Tortoli E."/>
            <person name="Trovato A."/>
            <person name="Cirillo D.M."/>
        </authorList>
    </citation>
    <scope>NUCLEOTIDE SEQUENCE [LARGE SCALE GENOMIC DNA]</scope>
    <source>
        <strain evidence="4 5">DSM 45130</strain>
    </source>
</reference>
<dbReference type="EMBL" id="MVHS01000053">
    <property type="protein sequence ID" value="ORA66140.1"/>
    <property type="molecule type" value="Genomic_DNA"/>
</dbReference>
<proteinExistence type="predicted"/>
<dbReference type="Proteomes" id="UP000192801">
    <property type="component" value="Unassembled WGS sequence"/>
</dbReference>
<dbReference type="STRING" id="444597.BST26_17505"/>
<dbReference type="EC" id="4.1.99.12" evidence="3"/>
<dbReference type="InterPro" id="IPR000422">
    <property type="entry name" value="DHBP_synthase_RibB"/>
</dbReference>